<dbReference type="InterPro" id="IPR027746">
    <property type="entry name" value="TTL"/>
</dbReference>
<dbReference type="SUPFAM" id="SSF64167">
    <property type="entry name" value="SurE-like"/>
    <property type="match status" value="1"/>
</dbReference>
<feature type="compositionally biased region" description="Acidic residues" evidence="1">
    <location>
        <begin position="573"/>
        <end position="588"/>
    </location>
</feature>
<feature type="region of interest" description="Disordered" evidence="1">
    <location>
        <begin position="511"/>
        <end position="540"/>
    </location>
</feature>
<proteinExistence type="predicted"/>
<dbReference type="Pfam" id="PF01975">
    <property type="entry name" value="SurE"/>
    <property type="match status" value="1"/>
</dbReference>
<dbReference type="Proteomes" id="UP001197093">
    <property type="component" value="Unassembled WGS sequence"/>
</dbReference>
<dbReference type="EMBL" id="JAHCVI010000004">
    <property type="protein sequence ID" value="KAG7286614.1"/>
    <property type="molecule type" value="Genomic_DNA"/>
</dbReference>
<dbReference type="PANTHER" id="PTHR47551">
    <property type="entry name" value="TUBULIN--TYROSINE LIGASE PBY1-RELATED"/>
    <property type="match status" value="1"/>
</dbReference>
<feature type="region of interest" description="Disordered" evidence="1">
    <location>
        <begin position="573"/>
        <end position="605"/>
    </location>
</feature>
<accession>A0AAD4ESP7</accession>
<feature type="compositionally biased region" description="Acidic residues" evidence="1">
    <location>
        <begin position="262"/>
        <end position="271"/>
    </location>
</feature>
<evidence type="ECO:0000313" key="3">
    <source>
        <dbReference type="EMBL" id="KAG7286614.1"/>
    </source>
</evidence>
<evidence type="ECO:0000313" key="4">
    <source>
        <dbReference type="Proteomes" id="UP001197093"/>
    </source>
</evidence>
<keyword evidence="4" id="KW-1185">Reference proteome</keyword>
<dbReference type="AlphaFoldDB" id="A0AAD4ESP7"/>
<dbReference type="Gene3D" id="3.40.1210.10">
    <property type="entry name" value="Survival protein SurE-like phosphatase/nucleotidase"/>
    <property type="match status" value="1"/>
</dbReference>
<dbReference type="InterPro" id="IPR036523">
    <property type="entry name" value="SurE-like_sf"/>
</dbReference>
<dbReference type="SUPFAM" id="SSF56059">
    <property type="entry name" value="Glutathione synthetase ATP-binding domain-like"/>
    <property type="match status" value="1"/>
</dbReference>
<name>A0AAD4ESP7_9PEZI</name>
<feature type="domain" description="Survival protein SurE-like phosphatase/nucleotidase" evidence="2">
    <location>
        <begin position="3"/>
        <end position="251"/>
    </location>
</feature>
<dbReference type="InterPro" id="IPR004344">
    <property type="entry name" value="TTL/TTLL_fam"/>
</dbReference>
<reference evidence="3" key="1">
    <citation type="submission" date="2023-02" db="EMBL/GenBank/DDBJ databases">
        <authorList>
            <person name="Palmer J.M."/>
        </authorList>
    </citation>
    <scope>NUCLEOTIDE SEQUENCE</scope>
    <source>
        <strain evidence="3">FW57</strain>
    </source>
</reference>
<feature type="compositionally biased region" description="Low complexity" evidence="1">
    <location>
        <begin position="82"/>
        <end position="97"/>
    </location>
</feature>
<dbReference type="GO" id="GO:0000932">
    <property type="term" value="C:P-body"/>
    <property type="evidence" value="ECO:0007669"/>
    <property type="project" value="TreeGrafter"/>
</dbReference>
<dbReference type="GO" id="GO:0016787">
    <property type="term" value="F:hydrolase activity"/>
    <property type="evidence" value="ECO:0007669"/>
    <property type="project" value="InterPro"/>
</dbReference>
<evidence type="ECO:0000256" key="1">
    <source>
        <dbReference type="SAM" id="MobiDB-lite"/>
    </source>
</evidence>
<comment type="caution">
    <text evidence="3">The sequence shown here is derived from an EMBL/GenBank/DDBJ whole genome shotgun (WGS) entry which is preliminary data.</text>
</comment>
<protein>
    <recommendedName>
        <fullName evidence="2">Survival protein SurE-like phosphatase/nucleotidase domain-containing protein</fullName>
    </recommendedName>
</protein>
<sequence>MHILVVNDDGPPSPHSSPYVHSLVRELQAHGHTVSVCLPHTQRSWIGKAHMIGQTVKPLYYRPPPPSAPAAGLTHDDDHQQPAKPQQDQQQQQKQDAPGPEPRHGTTHNRPSTVPGTEEWILVDGTPASCVQIGLYHFFRDRGPVDLVVSGPNYGRNTTAVFALSSGTLGGALEAAVCQHRAIALSYAFFSRNHDTAIIRKASRQGVRVIEALVREWPADGSVDLYSVNVPLLEGLEEGKVLYAPMLQNYWGPGSCFTEVDGSVDGEEEDEERIREGEGAVEEEGGEGDGGRAKLACHTHKHFKWSPRFTDVYKSVDEAPPGNDGWAVKEGHTSITPLKANFFQTDLQLHGKELQLERGKPRVYALVDYGDDYVQPLIMSAMQSLLDPASYTLVKPPSTWSSESPDISLRDLVPEPDAKILQIMPYESIDFDYASMHPSTSLVNSYVIRKALIRKHFLSATVDNWVAKHPDSVLKTHVKRSEAFEVDYAEFLDDALVEAFDLRESMEKNAAAAGYADGGDDAESVAEQQQQQQGDGRDTTEWWILKPSMSDRGQGIRLFSTMEQLQEIFDGWEVESDEEDEEDDDDAAASDSASNNVKDNDDDNDHIMTSHLRHFVAQPYIHPPLLLPALNNRKFHIRVYVLCVGSLRVYVYSDMLALFAAKPYQPPNLTSDSDELDLDAHLTNTCLQSSSNSTKDLDLVHRFSTLPLPPHQSASIFAQICAVTGDLFEAAARGMTIHFQPLPQAFEVYGLDFLVDADCRAWLLEVNAFPDFKQTGAGLTDVVGGFWRGVVRRG</sequence>
<feature type="region of interest" description="Disordered" evidence="1">
    <location>
        <begin position="57"/>
        <end position="117"/>
    </location>
</feature>
<dbReference type="PROSITE" id="PS51221">
    <property type="entry name" value="TTL"/>
    <property type="match status" value="1"/>
</dbReference>
<dbReference type="InterPro" id="IPR002828">
    <property type="entry name" value="SurE-like_Pase/nucleotidase"/>
</dbReference>
<dbReference type="Pfam" id="PF03133">
    <property type="entry name" value="TTL"/>
    <property type="match status" value="1"/>
</dbReference>
<evidence type="ECO:0000259" key="2">
    <source>
        <dbReference type="Pfam" id="PF01975"/>
    </source>
</evidence>
<dbReference type="PANTHER" id="PTHR47551:SF1">
    <property type="entry name" value="TUBULIN--TYROSINE LIGASE PBY1-RELATED"/>
    <property type="match status" value="1"/>
</dbReference>
<feature type="region of interest" description="Disordered" evidence="1">
    <location>
        <begin position="262"/>
        <end position="291"/>
    </location>
</feature>
<organism evidence="3 4">
    <name type="scientific">Staphylotrichum longicolle</name>
    <dbReference type="NCBI Taxonomy" id="669026"/>
    <lineage>
        <taxon>Eukaryota</taxon>
        <taxon>Fungi</taxon>
        <taxon>Dikarya</taxon>
        <taxon>Ascomycota</taxon>
        <taxon>Pezizomycotina</taxon>
        <taxon>Sordariomycetes</taxon>
        <taxon>Sordariomycetidae</taxon>
        <taxon>Sordariales</taxon>
        <taxon>Chaetomiaceae</taxon>
        <taxon>Staphylotrichum</taxon>
    </lineage>
</organism>
<dbReference type="NCBIfam" id="TIGR00087">
    <property type="entry name" value="surE"/>
    <property type="match status" value="1"/>
</dbReference>
<gene>
    <name evidence="3" type="ORF">NEMBOFW57_008925</name>
</gene>
<dbReference type="Gene3D" id="3.30.470.20">
    <property type="entry name" value="ATP-grasp fold, B domain"/>
    <property type="match status" value="1"/>
</dbReference>